<evidence type="ECO:0000256" key="4">
    <source>
        <dbReference type="ARBA" id="ARBA00022692"/>
    </source>
</evidence>
<proteinExistence type="inferred from homology"/>
<dbReference type="InterPro" id="IPR051393">
    <property type="entry name" value="ABC_transporter_permease"/>
</dbReference>
<evidence type="ECO:0000256" key="1">
    <source>
        <dbReference type="ARBA" id="ARBA00004651"/>
    </source>
</evidence>
<dbReference type="PANTHER" id="PTHR30193">
    <property type="entry name" value="ABC TRANSPORTER PERMEASE PROTEIN"/>
    <property type="match status" value="1"/>
</dbReference>
<dbReference type="InterPro" id="IPR000515">
    <property type="entry name" value="MetI-like"/>
</dbReference>
<name>A0A7X0RN99_9BACL</name>
<evidence type="ECO:0000256" key="5">
    <source>
        <dbReference type="ARBA" id="ARBA00022989"/>
    </source>
</evidence>
<organism evidence="9 10">
    <name type="scientific">Cohnella nanjingensis</name>
    <dbReference type="NCBI Taxonomy" id="1387779"/>
    <lineage>
        <taxon>Bacteria</taxon>
        <taxon>Bacillati</taxon>
        <taxon>Bacillota</taxon>
        <taxon>Bacilli</taxon>
        <taxon>Bacillales</taxon>
        <taxon>Paenibacillaceae</taxon>
        <taxon>Cohnella</taxon>
    </lineage>
</organism>
<dbReference type="AlphaFoldDB" id="A0A7X0RN99"/>
<feature type="transmembrane region" description="Helical" evidence="7">
    <location>
        <begin position="237"/>
        <end position="256"/>
    </location>
</feature>
<comment type="similarity">
    <text evidence="7">Belongs to the binding-protein-dependent transport system permease family.</text>
</comment>
<dbReference type="GO" id="GO:0005886">
    <property type="term" value="C:plasma membrane"/>
    <property type="evidence" value="ECO:0007669"/>
    <property type="project" value="UniProtKB-SubCell"/>
</dbReference>
<dbReference type="SUPFAM" id="SSF161098">
    <property type="entry name" value="MetI-like"/>
    <property type="match status" value="1"/>
</dbReference>
<dbReference type="GO" id="GO:0055085">
    <property type="term" value="P:transmembrane transport"/>
    <property type="evidence" value="ECO:0007669"/>
    <property type="project" value="InterPro"/>
</dbReference>
<feature type="transmembrane region" description="Helical" evidence="7">
    <location>
        <begin position="9"/>
        <end position="30"/>
    </location>
</feature>
<sequence>MSRMKEARYFLAFLAPWLIGIVVFVGYPIIHSLYLSFTDASFLKMGMEHGVGFKNYRTALLHDVNFGRALVNSLWFSVFSVPLVLFVGLIGALLLNRKVKGKSIFRTLYFLPSLIPAAASVVLAKSLFEPQHGFINTALGWFGIQGPGWMTVSDWALQTLVINSLWGFGPAMIIFLAGLQSVPASLYDAANIDGASKWQMFRNVTFPMISPVFFFNLVTGCIGSIQTFTQSFTAGGAMGSPGGSTLFYVVYLYAVAFQSPFRFGYGSALAWILFVIVGIVTLLNFVIGKKYVHYDN</sequence>
<accession>A0A7X0RN99</accession>
<keyword evidence="3" id="KW-1003">Cell membrane</keyword>
<reference evidence="9 10" key="1">
    <citation type="submission" date="2020-08" db="EMBL/GenBank/DDBJ databases">
        <title>Cohnella phylogeny.</title>
        <authorList>
            <person name="Dunlap C."/>
        </authorList>
    </citation>
    <scope>NUCLEOTIDE SEQUENCE [LARGE SCALE GENOMIC DNA]</scope>
    <source>
        <strain evidence="9 10">DSM 28246</strain>
    </source>
</reference>
<dbReference type="Proteomes" id="UP000547209">
    <property type="component" value="Unassembled WGS sequence"/>
</dbReference>
<feature type="domain" description="ABC transmembrane type-1" evidence="8">
    <location>
        <begin position="70"/>
        <end position="284"/>
    </location>
</feature>
<gene>
    <name evidence="9" type="ORF">H7C19_08195</name>
</gene>
<evidence type="ECO:0000259" key="8">
    <source>
        <dbReference type="PROSITE" id="PS50928"/>
    </source>
</evidence>
<dbReference type="Gene3D" id="1.10.3720.10">
    <property type="entry name" value="MetI-like"/>
    <property type="match status" value="1"/>
</dbReference>
<dbReference type="RefSeq" id="WP_185142159.1">
    <property type="nucleotide sequence ID" value="NZ_JACJVP010000011.1"/>
</dbReference>
<evidence type="ECO:0000256" key="6">
    <source>
        <dbReference type="ARBA" id="ARBA00023136"/>
    </source>
</evidence>
<evidence type="ECO:0000256" key="7">
    <source>
        <dbReference type="RuleBase" id="RU363032"/>
    </source>
</evidence>
<feature type="transmembrane region" description="Helical" evidence="7">
    <location>
        <begin position="204"/>
        <end position="225"/>
    </location>
</feature>
<dbReference type="SUPFAM" id="SSF160964">
    <property type="entry name" value="MalF N-terminal region-like"/>
    <property type="match status" value="1"/>
</dbReference>
<keyword evidence="5 7" id="KW-1133">Transmembrane helix</keyword>
<keyword evidence="4 7" id="KW-0812">Transmembrane</keyword>
<keyword evidence="6 7" id="KW-0472">Membrane</keyword>
<evidence type="ECO:0000313" key="10">
    <source>
        <dbReference type="Proteomes" id="UP000547209"/>
    </source>
</evidence>
<comment type="subcellular location">
    <subcellularLocation>
        <location evidence="1 7">Cell membrane</location>
        <topology evidence="1 7">Multi-pass membrane protein</topology>
    </subcellularLocation>
</comment>
<dbReference type="PROSITE" id="PS50928">
    <property type="entry name" value="ABC_TM1"/>
    <property type="match status" value="1"/>
</dbReference>
<dbReference type="PANTHER" id="PTHR30193:SF1">
    <property type="entry name" value="ABC TRANSPORTER PERMEASE PROTEIN YESP-RELATED"/>
    <property type="match status" value="1"/>
</dbReference>
<dbReference type="EMBL" id="JACJVP010000011">
    <property type="protein sequence ID" value="MBB6670668.1"/>
    <property type="molecule type" value="Genomic_DNA"/>
</dbReference>
<evidence type="ECO:0000256" key="2">
    <source>
        <dbReference type="ARBA" id="ARBA00022448"/>
    </source>
</evidence>
<evidence type="ECO:0000256" key="3">
    <source>
        <dbReference type="ARBA" id="ARBA00022475"/>
    </source>
</evidence>
<feature type="transmembrane region" description="Helical" evidence="7">
    <location>
        <begin position="164"/>
        <end position="184"/>
    </location>
</feature>
<feature type="transmembrane region" description="Helical" evidence="7">
    <location>
        <begin position="134"/>
        <end position="152"/>
    </location>
</feature>
<keyword evidence="2 7" id="KW-0813">Transport</keyword>
<comment type="caution">
    <text evidence="9">The sequence shown here is derived from an EMBL/GenBank/DDBJ whole genome shotgun (WGS) entry which is preliminary data.</text>
</comment>
<protein>
    <submittedName>
        <fullName evidence="9">Sugar ABC transporter permease</fullName>
    </submittedName>
</protein>
<keyword evidence="10" id="KW-1185">Reference proteome</keyword>
<feature type="transmembrane region" description="Helical" evidence="7">
    <location>
        <begin position="268"/>
        <end position="287"/>
    </location>
</feature>
<dbReference type="Pfam" id="PF00528">
    <property type="entry name" value="BPD_transp_1"/>
    <property type="match status" value="1"/>
</dbReference>
<dbReference type="InterPro" id="IPR035906">
    <property type="entry name" value="MetI-like_sf"/>
</dbReference>
<dbReference type="CDD" id="cd06261">
    <property type="entry name" value="TM_PBP2"/>
    <property type="match status" value="1"/>
</dbReference>
<feature type="transmembrane region" description="Helical" evidence="7">
    <location>
        <begin position="107"/>
        <end position="128"/>
    </location>
</feature>
<evidence type="ECO:0000313" key="9">
    <source>
        <dbReference type="EMBL" id="MBB6670668.1"/>
    </source>
</evidence>
<feature type="transmembrane region" description="Helical" evidence="7">
    <location>
        <begin position="74"/>
        <end position="95"/>
    </location>
</feature>